<evidence type="ECO:0000259" key="6">
    <source>
        <dbReference type="PROSITE" id="PS50069"/>
    </source>
</evidence>
<dbReference type="Pfam" id="PF10557">
    <property type="entry name" value="Cullin_Nedd8"/>
    <property type="match status" value="1"/>
</dbReference>
<dbReference type="SUPFAM" id="SSF75632">
    <property type="entry name" value="Cullin homology domain"/>
    <property type="match status" value="1"/>
</dbReference>
<sequence length="796" mass="92470">MSSLTRTRVLEAQGEDFENALKKRKGSPSRGLAKKQKIDENMAEPAKQKRANFSALSSNANGVHRNSSLVNLKPGAAKKLVVKNLQEKPRLPENYQEVTWEKLSEAVVAIQTSRPIQYSLEDLYQAVQNMCNHNMSSVTYTNLTNLTEKHVRASIEEFTGNPMDRLIFLQKMNDCWQSHCRQMIMIRSIFLFLDRSYVYQRSSVNSIWDMGLDLFRHHIVMNSLVQTRIVDGLLMLIEKERQGDTVDRTLLKSLLRMLSDLQIYRDAFESKFLQATERLYGAEGQKLIHELEVPEYLHHVDKRLEEENERLLHYLDASTKWSLIHTVEKQLLSEHLTTILQKGLDALLEENRVNDLTLLYNLFTRVKKGLVELCAMFNAYIKKKGRTIVIDPEKDKTMVQELLDFKDKMDNIVNVCFKKNEKFGNSLKEAFEHFINQRTNKPAELIAKFVDGKLRAGNKEATEEELERLLDKIMVLFRFIHGKDVFEAFYKKDLAKRLLVGKSASVDAEKSMLSKLKQECGGGFTSKLEGMFKDMELSKDINVAFKQYMGNVKNAYPLELTVSILTMGYWPTYPVMEVSVPTEMVNFQNHFTRFYMAKHNGRKLQWQPTLGHCVLKADFPQGKKELQVSLFQGLVLLLFNDCNEMLFEDIKASTNIEDGELRRTLQSLACGKARVLTKNPRGRDVENGDRFNFNSDFTNKLFRIKINQIQMKETNEEQKATEERVFQDRQYQIDAAIVRIMKTRKTLSHNLLISELYNQLKFPVKPADLKKRIESLIDRDYMERDKDNPNQYNYMA</sequence>
<dbReference type="InterPro" id="IPR036390">
    <property type="entry name" value="WH_DNA-bd_sf"/>
</dbReference>
<dbReference type="InterPro" id="IPR016159">
    <property type="entry name" value="Cullin_repeat-like_dom_sf"/>
</dbReference>
<dbReference type="InterPro" id="IPR001373">
    <property type="entry name" value="Cullin_N"/>
</dbReference>
<evidence type="ECO:0000256" key="3">
    <source>
        <dbReference type="PROSITE-ProRule" id="PRU00330"/>
    </source>
</evidence>
<accession>A0ABN7AS71</accession>
<dbReference type="SMART" id="SM00884">
    <property type="entry name" value="Cullin_Nedd8"/>
    <property type="match status" value="1"/>
</dbReference>
<reference evidence="7 8" key="1">
    <citation type="submission" date="2023-09" db="EMBL/GenBank/DDBJ databases">
        <title>Nesidiocoris tenuis whole genome shotgun sequence.</title>
        <authorList>
            <person name="Shibata T."/>
            <person name="Shimoda M."/>
            <person name="Kobayashi T."/>
            <person name="Uehara T."/>
        </authorList>
    </citation>
    <scope>NUCLEOTIDE SEQUENCE [LARGE SCALE GENOMIC DNA]</scope>
    <source>
        <strain evidence="7 8">Japan</strain>
    </source>
</reference>
<evidence type="ECO:0000256" key="4">
    <source>
        <dbReference type="RuleBase" id="RU003829"/>
    </source>
</evidence>
<comment type="similarity">
    <text evidence="1 3 4">Belongs to the cullin family.</text>
</comment>
<dbReference type="InterPro" id="IPR036388">
    <property type="entry name" value="WH-like_DNA-bd_sf"/>
</dbReference>
<proteinExistence type="inferred from homology"/>
<dbReference type="InterPro" id="IPR016157">
    <property type="entry name" value="Cullin_CS"/>
</dbReference>
<dbReference type="SUPFAM" id="SSF74788">
    <property type="entry name" value="Cullin repeat-like"/>
    <property type="match status" value="1"/>
</dbReference>
<dbReference type="InterPro" id="IPR036317">
    <property type="entry name" value="Cullin_homology_sf"/>
</dbReference>
<feature type="compositionally biased region" description="Basic residues" evidence="5">
    <location>
        <begin position="22"/>
        <end position="35"/>
    </location>
</feature>
<dbReference type="Gene3D" id="1.10.10.10">
    <property type="entry name" value="Winged helix-like DNA-binding domain superfamily/Winged helix DNA-binding domain"/>
    <property type="match status" value="1"/>
</dbReference>
<dbReference type="InterPro" id="IPR016158">
    <property type="entry name" value="Cullin_homology"/>
</dbReference>
<dbReference type="InterPro" id="IPR019559">
    <property type="entry name" value="Cullin_neddylation_domain"/>
</dbReference>
<dbReference type="Pfam" id="PF26557">
    <property type="entry name" value="Cullin_AB"/>
    <property type="match status" value="1"/>
</dbReference>
<dbReference type="Gene3D" id="1.20.1310.10">
    <property type="entry name" value="Cullin Repeats"/>
    <property type="match status" value="4"/>
</dbReference>
<dbReference type="EMBL" id="AP028913">
    <property type="protein sequence ID" value="BES95045.1"/>
    <property type="molecule type" value="Genomic_DNA"/>
</dbReference>
<dbReference type="SMART" id="SM00182">
    <property type="entry name" value="CULLIN"/>
    <property type="match status" value="1"/>
</dbReference>
<dbReference type="PROSITE" id="PS01256">
    <property type="entry name" value="CULLIN_1"/>
    <property type="match status" value="1"/>
</dbReference>
<dbReference type="Pfam" id="PF00888">
    <property type="entry name" value="Cullin"/>
    <property type="match status" value="1"/>
</dbReference>
<keyword evidence="8" id="KW-1185">Reference proteome</keyword>
<name>A0ABN7AS71_9HEMI</name>
<feature type="region of interest" description="Disordered" evidence="5">
    <location>
        <begin position="1"/>
        <end position="60"/>
    </location>
</feature>
<organism evidence="7 8">
    <name type="scientific">Nesidiocoris tenuis</name>
    <dbReference type="NCBI Taxonomy" id="355587"/>
    <lineage>
        <taxon>Eukaryota</taxon>
        <taxon>Metazoa</taxon>
        <taxon>Ecdysozoa</taxon>
        <taxon>Arthropoda</taxon>
        <taxon>Hexapoda</taxon>
        <taxon>Insecta</taxon>
        <taxon>Pterygota</taxon>
        <taxon>Neoptera</taxon>
        <taxon>Paraneoptera</taxon>
        <taxon>Hemiptera</taxon>
        <taxon>Heteroptera</taxon>
        <taxon>Panheteroptera</taxon>
        <taxon>Cimicomorpha</taxon>
        <taxon>Miridae</taxon>
        <taxon>Dicyphina</taxon>
        <taxon>Nesidiocoris</taxon>
    </lineage>
</organism>
<gene>
    <name evidence="7" type="ORF">NTJ_07854</name>
</gene>
<protein>
    <submittedName>
        <fullName evidence="7">Cullin 4</fullName>
    </submittedName>
</protein>
<evidence type="ECO:0000256" key="5">
    <source>
        <dbReference type="SAM" id="MobiDB-lite"/>
    </source>
</evidence>
<feature type="domain" description="Cullin family profile" evidence="6">
    <location>
        <begin position="441"/>
        <end position="669"/>
    </location>
</feature>
<evidence type="ECO:0000256" key="1">
    <source>
        <dbReference type="ARBA" id="ARBA00006019"/>
    </source>
</evidence>
<evidence type="ECO:0000256" key="2">
    <source>
        <dbReference type="ARBA" id="ARBA00022843"/>
    </source>
</evidence>
<dbReference type="PROSITE" id="PS50069">
    <property type="entry name" value="CULLIN_2"/>
    <property type="match status" value="1"/>
</dbReference>
<dbReference type="Proteomes" id="UP001307889">
    <property type="component" value="Chromosome 5"/>
</dbReference>
<evidence type="ECO:0000313" key="7">
    <source>
        <dbReference type="EMBL" id="BES95045.1"/>
    </source>
</evidence>
<dbReference type="InterPro" id="IPR045093">
    <property type="entry name" value="Cullin"/>
</dbReference>
<dbReference type="PANTHER" id="PTHR11932">
    <property type="entry name" value="CULLIN"/>
    <property type="match status" value="1"/>
</dbReference>
<keyword evidence="2" id="KW-0832">Ubl conjugation</keyword>
<dbReference type="InterPro" id="IPR059120">
    <property type="entry name" value="Cullin-like_AB"/>
</dbReference>
<dbReference type="Gene3D" id="3.30.230.130">
    <property type="entry name" value="Cullin, Chain C, Domain 2"/>
    <property type="match status" value="1"/>
</dbReference>
<dbReference type="SUPFAM" id="SSF46785">
    <property type="entry name" value="Winged helix' DNA-binding domain"/>
    <property type="match status" value="1"/>
</dbReference>
<evidence type="ECO:0000313" key="8">
    <source>
        <dbReference type="Proteomes" id="UP001307889"/>
    </source>
</evidence>